<name>A0ABU3NXJ1_9FIRM</name>
<sequence length="176" mass="19397">MTKDVFDAMREAHSVRQFTSVPVPEPTLTRLLEAACWAPSAGNLQPWYFYVVQNSGLKRRLADACHGQHQVAEAPTVVVVMADPARSNERYGERGAQLYCLQDTAAATQNMLLAATGLGLATCWVGAFDERLVQELVEAPPRLRAVAIVCLGYSNEENDDEAKERLRVADVTKVLH</sequence>
<dbReference type="Gene3D" id="3.40.109.10">
    <property type="entry name" value="NADH Oxidase"/>
    <property type="match status" value="1"/>
</dbReference>
<evidence type="ECO:0000256" key="1">
    <source>
        <dbReference type="ARBA" id="ARBA00001917"/>
    </source>
</evidence>
<evidence type="ECO:0000256" key="5">
    <source>
        <dbReference type="ARBA" id="ARBA00023002"/>
    </source>
</evidence>
<dbReference type="PANTHER" id="PTHR43673:SF2">
    <property type="entry name" value="NITROREDUCTASE"/>
    <property type="match status" value="1"/>
</dbReference>
<comment type="cofactor">
    <cofactor evidence="1">
        <name>FMN</name>
        <dbReference type="ChEBI" id="CHEBI:58210"/>
    </cofactor>
</comment>
<keyword evidence="4" id="KW-0288">FMN</keyword>
<reference evidence="7 8" key="1">
    <citation type="submission" date="2023-07" db="EMBL/GenBank/DDBJ databases">
        <title>The novel representative of Negativicutes class, Anaeroselena agilis gen. nov. sp. nov.</title>
        <authorList>
            <person name="Prokofeva M.I."/>
            <person name="Elcheninov A.G."/>
            <person name="Klyukina A."/>
            <person name="Kublanov I.V."/>
            <person name="Frolov E.N."/>
            <person name="Podosokorskaya O.A."/>
        </authorList>
    </citation>
    <scope>NUCLEOTIDE SEQUENCE [LARGE SCALE GENOMIC DNA]</scope>
    <source>
        <strain evidence="7 8">4137-cl</strain>
    </source>
</reference>
<evidence type="ECO:0000256" key="4">
    <source>
        <dbReference type="ARBA" id="ARBA00022643"/>
    </source>
</evidence>
<accession>A0ABU3NXJ1</accession>
<proteinExistence type="inferred from homology"/>
<feature type="domain" description="Nitroreductase" evidence="6">
    <location>
        <begin position="10"/>
        <end position="74"/>
    </location>
</feature>
<evidence type="ECO:0000313" key="7">
    <source>
        <dbReference type="EMBL" id="MDT8901534.1"/>
    </source>
</evidence>
<evidence type="ECO:0000313" key="8">
    <source>
        <dbReference type="Proteomes" id="UP001254848"/>
    </source>
</evidence>
<comment type="similarity">
    <text evidence="2">Belongs to the nitroreductase family.</text>
</comment>
<organism evidence="7 8">
    <name type="scientific">Anaeroselena agilis</name>
    <dbReference type="NCBI Taxonomy" id="3063788"/>
    <lineage>
        <taxon>Bacteria</taxon>
        <taxon>Bacillati</taxon>
        <taxon>Bacillota</taxon>
        <taxon>Negativicutes</taxon>
        <taxon>Acetonemataceae</taxon>
        <taxon>Anaeroselena</taxon>
    </lineage>
</organism>
<dbReference type="Pfam" id="PF00881">
    <property type="entry name" value="Nitroreductase"/>
    <property type="match status" value="1"/>
</dbReference>
<keyword evidence="5" id="KW-0560">Oxidoreductase</keyword>
<dbReference type="PANTHER" id="PTHR43673">
    <property type="entry name" value="NAD(P)H NITROREDUCTASE YDGI-RELATED"/>
    <property type="match status" value="1"/>
</dbReference>
<gene>
    <name evidence="7" type="ORF">Q4T40_09800</name>
</gene>
<dbReference type="RefSeq" id="WP_413780042.1">
    <property type="nucleotide sequence ID" value="NZ_JAUOZS010000001.1"/>
</dbReference>
<dbReference type="SUPFAM" id="SSF55469">
    <property type="entry name" value="FMN-dependent nitroreductase-like"/>
    <property type="match status" value="1"/>
</dbReference>
<keyword evidence="8" id="KW-1185">Reference proteome</keyword>
<dbReference type="EMBL" id="JAUOZS010000001">
    <property type="protein sequence ID" value="MDT8901534.1"/>
    <property type="molecule type" value="Genomic_DNA"/>
</dbReference>
<evidence type="ECO:0000256" key="3">
    <source>
        <dbReference type="ARBA" id="ARBA00022630"/>
    </source>
</evidence>
<dbReference type="InterPro" id="IPR000415">
    <property type="entry name" value="Nitroreductase-like"/>
</dbReference>
<evidence type="ECO:0000259" key="6">
    <source>
        <dbReference type="Pfam" id="PF00881"/>
    </source>
</evidence>
<comment type="caution">
    <text evidence="7">The sequence shown here is derived from an EMBL/GenBank/DDBJ whole genome shotgun (WGS) entry which is preliminary data.</text>
</comment>
<protein>
    <submittedName>
        <fullName evidence="7">Nitroreductase family protein</fullName>
    </submittedName>
</protein>
<evidence type="ECO:0000256" key="2">
    <source>
        <dbReference type="ARBA" id="ARBA00007118"/>
    </source>
</evidence>
<keyword evidence="3" id="KW-0285">Flavoprotein</keyword>
<dbReference type="Proteomes" id="UP001254848">
    <property type="component" value="Unassembled WGS sequence"/>
</dbReference>
<dbReference type="InterPro" id="IPR029479">
    <property type="entry name" value="Nitroreductase"/>
</dbReference>